<feature type="binding site" evidence="8">
    <location>
        <begin position="46"/>
        <end position="53"/>
    </location>
    <ligand>
        <name>ATP</name>
        <dbReference type="ChEBI" id="CHEBI:30616"/>
    </ligand>
</feature>
<evidence type="ECO:0000256" key="6">
    <source>
        <dbReference type="ARBA" id="ARBA00022842"/>
    </source>
</evidence>
<dbReference type="EC" id="6.3.1.5" evidence="8 10"/>
<feature type="binding site" evidence="8">
    <location>
        <position position="52"/>
    </location>
    <ligand>
        <name>Mg(2+)</name>
        <dbReference type="ChEBI" id="CHEBI:18420"/>
    </ligand>
</feature>
<protein>
    <recommendedName>
        <fullName evidence="8 10">NH(3)-dependent NAD(+) synthetase</fullName>
        <ecNumber evidence="8 10">6.3.1.5</ecNumber>
    </recommendedName>
</protein>
<feature type="binding site" description="in other chain" evidence="8">
    <location>
        <position position="140"/>
    </location>
    <ligand>
        <name>deamido-NAD(+)</name>
        <dbReference type="ChEBI" id="CHEBI:58437"/>
        <note>ligand shared between two neighboring subunits</note>
    </ligand>
</feature>
<sequence length="275" mass="30801">MKKTQQTIIDELHVKPVIDCEEEVNTRVAFLKDYLLHTGKKGYVLAISGGQDSALAGRLAQLAVQSLRETTGASYQFIAVRLPYGVQRDEADAQLALEFIQPDTTVTVNIQEAVDASIKAFTAGTGEQLTEFLKGNNKARERMKVQYDLGAFYDLIVIGTDHAAEAVTGFFTKYGDGGADVIPLTGLDKTQGKMLLQFLGAPSVLYEKAPTADLRDDMPGRPDEDELGMTYREIDLYLEGKDVDAEIREKLEKRYRMTEHKRQLPVTPYDTWWRQ</sequence>
<feature type="binding site" evidence="8">
    <location>
        <position position="189"/>
    </location>
    <ligand>
        <name>ATP</name>
        <dbReference type="ChEBI" id="CHEBI:30616"/>
    </ligand>
</feature>
<dbReference type="InterPro" id="IPR003694">
    <property type="entry name" value="NAD_synthase"/>
</dbReference>
<accession>A0ABW4JC28</accession>
<feature type="binding site" evidence="8">
    <location>
        <position position="160"/>
    </location>
    <ligand>
        <name>ATP</name>
        <dbReference type="ChEBI" id="CHEBI:30616"/>
    </ligand>
</feature>
<dbReference type="SUPFAM" id="SSF52402">
    <property type="entry name" value="Adenine nucleotide alpha hydrolases-like"/>
    <property type="match status" value="1"/>
</dbReference>
<evidence type="ECO:0000256" key="10">
    <source>
        <dbReference type="RuleBase" id="RU003812"/>
    </source>
</evidence>
<dbReference type="InterPro" id="IPR022310">
    <property type="entry name" value="NAD/GMP_synthase"/>
</dbReference>
<dbReference type="PANTHER" id="PTHR23090:SF7">
    <property type="entry name" value="NH(3)-DEPENDENT NAD(+) SYNTHETASE"/>
    <property type="match status" value="1"/>
</dbReference>
<dbReference type="PANTHER" id="PTHR23090">
    <property type="entry name" value="NH 3 /GLUTAMINE-DEPENDENT NAD + SYNTHETASE"/>
    <property type="match status" value="1"/>
</dbReference>
<feature type="binding site" evidence="8">
    <location>
        <position position="180"/>
    </location>
    <ligand>
        <name>deamido-NAD(+)</name>
        <dbReference type="ChEBI" id="CHEBI:58437"/>
        <note>ligand shared between two neighboring subunits</note>
    </ligand>
</feature>
<dbReference type="InterPro" id="IPR014729">
    <property type="entry name" value="Rossmann-like_a/b/a_fold"/>
</dbReference>
<evidence type="ECO:0000259" key="11">
    <source>
        <dbReference type="Pfam" id="PF02540"/>
    </source>
</evidence>
<comment type="similarity">
    <text evidence="1 8 9">Belongs to the NAD synthetase family.</text>
</comment>
<gene>
    <name evidence="8 12" type="primary">nadE</name>
    <name evidence="12" type="ORF">ACFSB2_00595</name>
</gene>
<keyword evidence="7 8" id="KW-0520">NAD</keyword>
<feature type="binding site" evidence="8">
    <location>
        <position position="165"/>
    </location>
    <ligand>
        <name>Mg(2+)</name>
        <dbReference type="ChEBI" id="CHEBI:18420"/>
    </ligand>
</feature>
<dbReference type="CDD" id="cd00553">
    <property type="entry name" value="NAD_synthase"/>
    <property type="match status" value="1"/>
</dbReference>
<evidence type="ECO:0000256" key="3">
    <source>
        <dbReference type="ARBA" id="ARBA00022723"/>
    </source>
</evidence>
<evidence type="ECO:0000313" key="13">
    <source>
        <dbReference type="Proteomes" id="UP001597079"/>
    </source>
</evidence>
<keyword evidence="3 8" id="KW-0479">Metal-binding</keyword>
<dbReference type="NCBIfam" id="NF001979">
    <property type="entry name" value="PRK00768.1"/>
    <property type="match status" value="1"/>
</dbReference>
<comment type="caution">
    <text evidence="12">The sequence shown here is derived from an EMBL/GenBank/DDBJ whole genome shotgun (WGS) entry which is preliminary data.</text>
</comment>
<dbReference type="NCBIfam" id="TIGR00552">
    <property type="entry name" value="nadE"/>
    <property type="match status" value="1"/>
</dbReference>
<name>A0ABW4JC28_9BACL</name>
<feature type="binding site" description="in other chain" evidence="8">
    <location>
        <position position="173"/>
    </location>
    <ligand>
        <name>deamido-NAD(+)</name>
        <dbReference type="ChEBI" id="CHEBI:58437"/>
        <note>ligand shared between two neighboring subunits</note>
    </ligand>
</feature>
<evidence type="ECO:0000256" key="2">
    <source>
        <dbReference type="ARBA" id="ARBA00022598"/>
    </source>
</evidence>
<keyword evidence="13" id="KW-1185">Reference proteome</keyword>
<dbReference type="GO" id="GO:0008795">
    <property type="term" value="F:NAD+ synthase activity"/>
    <property type="evidence" value="ECO:0007669"/>
    <property type="project" value="UniProtKB-EC"/>
</dbReference>
<evidence type="ECO:0000313" key="12">
    <source>
        <dbReference type="EMBL" id="MFD1673218.1"/>
    </source>
</evidence>
<keyword evidence="6 8" id="KW-0460">Magnesium</keyword>
<dbReference type="Proteomes" id="UP001597079">
    <property type="component" value="Unassembled WGS sequence"/>
</dbReference>
<evidence type="ECO:0000256" key="5">
    <source>
        <dbReference type="ARBA" id="ARBA00022840"/>
    </source>
</evidence>
<comment type="pathway">
    <text evidence="8">Cofactor biosynthesis; NAD(+) biosynthesis; NAD(+) from deamido-NAD(+) (ammonia route): step 1/1.</text>
</comment>
<comment type="function">
    <text evidence="8">Catalyzes the ATP-dependent amidation of deamido-NAD to form NAD. Uses ammonia as a nitrogen source.</text>
</comment>
<feature type="domain" description="NAD/GMP synthase" evidence="11">
    <location>
        <begin position="24"/>
        <end position="265"/>
    </location>
</feature>
<comment type="subunit">
    <text evidence="8">Homodimer.</text>
</comment>
<dbReference type="Gene3D" id="3.40.50.620">
    <property type="entry name" value="HUPs"/>
    <property type="match status" value="1"/>
</dbReference>
<feature type="binding site" evidence="8">
    <location>
        <position position="211"/>
    </location>
    <ligand>
        <name>ATP</name>
        <dbReference type="ChEBI" id="CHEBI:30616"/>
    </ligand>
</feature>
<keyword evidence="5 8" id="KW-0067">ATP-binding</keyword>
<reference evidence="13" key="1">
    <citation type="journal article" date="2019" name="Int. J. Syst. Evol. Microbiol.">
        <title>The Global Catalogue of Microorganisms (GCM) 10K type strain sequencing project: providing services to taxonomists for standard genome sequencing and annotation.</title>
        <authorList>
            <consortium name="The Broad Institute Genomics Platform"/>
            <consortium name="The Broad Institute Genome Sequencing Center for Infectious Disease"/>
            <person name="Wu L."/>
            <person name="Ma J."/>
        </authorList>
    </citation>
    <scope>NUCLEOTIDE SEQUENCE [LARGE SCALE GENOMIC DNA]</scope>
    <source>
        <strain evidence="13">CGMCC 1.12286</strain>
    </source>
</reference>
<organism evidence="12 13">
    <name type="scientific">Alicyclobacillus fodiniaquatilis</name>
    <dbReference type="NCBI Taxonomy" id="1661150"/>
    <lineage>
        <taxon>Bacteria</taxon>
        <taxon>Bacillati</taxon>
        <taxon>Bacillota</taxon>
        <taxon>Bacilli</taxon>
        <taxon>Bacillales</taxon>
        <taxon>Alicyclobacillaceae</taxon>
        <taxon>Alicyclobacillus</taxon>
    </lineage>
</organism>
<comment type="catalytic activity">
    <reaction evidence="8 10">
        <text>deamido-NAD(+) + NH4(+) + ATP = AMP + diphosphate + NAD(+) + H(+)</text>
        <dbReference type="Rhea" id="RHEA:21188"/>
        <dbReference type="ChEBI" id="CHEBI:15378"/>
        <dbReference type="ChEBI" id="CHEBI:28938"/>
        <dbReference type="ChEBI" id="CHEBI:30616"/>
        <dbReference type="ChEBI" id="CHEBI:33019"/>
        <dbReference type="ChEBI" id="CHEBI:57540"/>
        <dbReference type="ChEBI" id="CHEBI:58437"/>
        <dbReference type="ChEBI" id="CHEBI:456215"/>
        <dbReference type="EC" id="6.3.1.5"/>
    </reaction>
</comment>
<evidence type="ECO:0000256" key="7">
    <source>
        <dbReference type="ARBA" id="ARBA00023027"/>
    </source>
</evidence>
<dbReference type="HAMAP" id="MF_00193">
    <property type="entry name" value="NadE_ammonia_dep"/>
    <property type="match status" value="1"/>
</dbReference>
<dbReference type="EMBL" id="JBHUCX010000002">
    <property type="protein sequence ID" value="MFD1673218.1"/>
    <property type="molecule type" value="Genomic_DNA"/>
</dbReference>
<evidence type="ECO:0000256" key="4">
    <source>
        <dbReference type="ARBA" id="ARBA00022741"/>
    </source>
</evidence>
<evidence type="ECO:0000256" key="8">
    <source>
        <dbReference type="HAMAP-Rule" id="MF_00193"/>
    </source>
</evidence>
<dbReference type="Pfam" id="PF02540">
    <property type="entry name" value="NAD_synthase"/>
    <property type="match status" value="1"/>
</dbReference>
<evidence type="ECO:0000256" key="1">
    <source>
        <dbReference type="ARBA" id="ARBA00005859"/>
    </source>
</evidence>
<dbReference type="InterPro" id="IPR022926">
    <property type="entry name" value="NH(3)-dep_NAD(+)_synth"/>
</dbReference>
<proteinExistence type="inferred from homology"/>
<dbReference type="RefSeq" id="WP_377940570.1">
    <property type="nucleotide sequence ID" value="NZ_JBHUCX010000002.1"/>
</dbReference>
<keyword evidence="2 8" id="KW-0436">Ligase</keyword>
<keyword evidence="4 8" id="KW-0547">Nucleotide-binding</keyword>
<feature type="binding site" description="in other chain" evidence="8">
    <location>
        <begin position="260"/>
        <end position="261"/>
    </location>
    <ligand>
        <name>deamido-NAD(+)</name>
        <dbReference type="ChEBI" id="CHEBI:58437"/>
        <note>ligand shared between two neighboring subunits</note>
    </ligand>
</feature>
<evidence type="ECO:0000256" key="9">
    <source>
        <dbReference type="RuleBase" id="RU003811"/>
    </source>
</evidence>